<evidence type="ECO:0008006" key="9">
    <source>
        <dbReference type="Google" id="ProtNLM"/>
    </source>
</evidence>
<evidence type="ECO:0000256" key="3">
    <source>
        <dbReference type="ARBA" id="ARBA00022692"/>
    </source>
</evidence>
<protein>
    <recommendedName>
        <fullName evidence="9">UNC93-like protein</fullName>
    </recommendedName>
</protein>
<evidence type="ECO:0000256" key="2">
    <source>
        <dbReference type="ARBA" id="ARBA00009172"/>
    </source>
</evidence>
<comment type="similarity">
    <text evidence="2">Belongs to the unc-93 family.</text>
</comment>
<dbReference type="PANTHER" id="PTHR19444:SF13">
    <property type="entry name" value="PROTEIN UNC-93 HOMOLOG A"/>
    <property type="match status" value="1"/>
</dbReference>
<feature type="transmembrane region" description="Helical" evidence="6">
    <location>
        <begin position="357"/>
        <end position="378"/>
    </location>
</feature>
<comment type="subcellular location">
    <subcellularLocation>
        <location evidence="1">Membrane</location>
        <topology evidence="1">Multi-pass membrane protein</topology>
    </subcellularLocation>
</comment>
<comment type="caution">
    <text evidence="7">The sequence shown here is derived from an EMBL/GenBank/DDBJ whole genome shotgun (WGS) entry which is preliminary data.</text>
</comment>
<dbReference type="AlphaFoldDB" id="A0A8X6IFQ6"/>
<evidence type="ECO:0000256" key="4">
    <source>
        <dbReference type="ARBA" id="ARBA00022989"/>
    </source>
</evidence>
<dbReference type="Gene3D" id="1.20.1250.20">
    <property type="entry name" value="MFS general substrate transporter like domains"/>
    <property type="match status" value="1"/>
</dbReference>
<accession>A0A8X6IFQ6</accession>
<feature type="transmembrane region" description="Helical" evidence="6">
    <location>
        <begin position="477"/>
        <end position="498"/>
    </location>
</feature>
<keyword evidence="3 6" id="KW-0812">Transmembrane</keyword>
<dbReference type="OrthoDB" id="78663at2759"/>
<name>A0A8X6IFQ6_TRICU</name>
<proteinExistence type="inferred from homology"/>
<evidence type="ECO:0000256" key="5">
    <source>
        <dbReference type="ARBA" id="ARBA00023136"/>
    </source>
</evidence>
<gene>
    <name evidence="7" type="ORF">TNCT_576691</name>
</gene>
<dbReference type="SUPFAM" id="SSF103473">
    <property type="entry name" value="MFS general substrate transporter"/>
    <property type="match status" value="1"/>
</dbReference>
<evidence type="ECO:0000256" key="6">
    <source>
        <dbReference type="SAM" id="Phobius"/>
    </source>
</evidence>
<dbReference type="GO" id="GO:0016020">
    <property type="term" value="C:membrane"/>
    <property type="evidence" value="ECO:0007669"/>
    <property type="project" value="UniProtKB-SubCell"/>
</dbReference>
<dbReference type="Proteomes" id="UP000887116">
    <property type="component" value="Unassembled WGS sequence"/>
</dbReference>
<dbReference type="InterPro" id="IPR036259">
    <property type="entry name" value="MFS_trans_sf"/>
</dbReference>
<evidence type="ECO:0000313" key="7">
    <source>
        <dbReference type="EMBL" id="GFR03855.1"/>
    </source>
</evidence>
<dbReference type="EMBL" id="BMAO01005775">
    <property type="protein sequence ID" value="GFR03855.1"/>
    <property type="molecule type" value="Genomic_DNA"/>
</dbReference>
<feature type="transmembrane region" description="Helical" evidence="6">
    <location>
        <begin position="453"/>
        <end position="470"/>
    </location>
</feature>
<sequence>MNKKEGIGVVSQAVGYIAFCTSSMLLPKYVIKKLGCKKALVTSLLMYIPFLVANFYPRWSTMMPTVIMAGAAASTLWGSQCTYFNESAVRYARLLKENHRRKSLAPEFSSNNTSVVVLSVRNSLYETREETSTEAQQPSIDEPSEIKGDDVLRYKCKNPKCENVEEFQVSEIPLNCVQFLHNSGDNNCTLIVEQKDDSSLPSTSSNYNTSKITTLKDKSESIVQAKRVEPSAPNNEISERENSISVITNIADNQDSNNVSNNPQLDMEPVDLYKGKQFIPVRSTTLEAITGSFFGCHGIAYYSAQICSNIISHYILKSNSSPYLPNLSSCSCGASFCNTNPNCIDEETEEITHHTRYLLCGVSLVTASMAILIILLFLDPLKKAKTEQEKQEPVRLSLNLVLATFTHCKKKEQLFLVPITFFEGMLQGFYTADFTRAFVACAWGASHVGSISVYYGVACVISATASGFLVKYVGRKPLFLIGQVMNIVLMVFLIILNPNSETPYKFYIAAIFFGAITGLFWSQLLCKYPILEQVPLQ</sequence>
<dbReference type="PANTHER" id="PTHR19444">
    <property type="entry name" value="UNC-93 RELATED"/>
    <property type="match status" value="1"/>
</dbReference>
<keyword evidence="5 6" id="KW-0472">Membrane</keyword>
<evidence type="ECO:0000256" key="1">
    <source>
        <dbReference type="ARBA" id="ARBA00004141"/>
    </source>
</evidence>
<feature type="transmembrane region" description="Helical" evidence="6">
    <location>
        <begin position="6"/>
        <end position="27"/>
    </location>
</feature>
<dbReference type="Pfam" id="PF05978">
    <property type="entry name" value="UNC-93"/>
    <property type="match status" value="2"/>
</dbReference>
<keyword evidence="4 6" id="KW-1133">Transmembrane helix</keyword>
<keyword evidence="8" id="KW-1185">Reference proteome</keyword>
<reference evidence="7" key="1">
    <citation type="submission" date="2020-07" db="EMBL/GenBank/DDBJ databases">
        <title>Multicomponent nature underlies the extraordinary mechanical properties of spider dragline silk.</title>
        <authorList>
            <person name="Kono N."/>
            <person name="Nakamura H."/>
            <person name="Mori M."/>
            <person name="Yoshida Y."/>
            <person name="Ohtoshi R."/>
            <person name="Malay A.D."/>
            <person name="Moran D.A.P."/>
            <person name="Tomita M."/>
            <person name="Numata K."/>
            <person name="Arakawa K."/>
        </authorList>
    </citation>
    <scope>NUCLEOTIDE SEQUENCE</scope>
</reference>
<feature type="transmembrane region" description="Helical" evidence="6">
    <location>
        <begin position="39"/>
        <end position="56"/>
    </location>
</feature>
<organism evidence="7 8">
    <name type="scientific">Trichonephila clavata</name>
    <name type="common">Joro spider</name>
    <name type="synonym">Nephila clavata</name>
    <dbReference type="NCBI Taxonomy" id="2740835"/>
    <lineage>
        <taxon>Eukaryota</taxon>
        <taxon>Metazoa</taxon>
        <taxon>Ecdysozoa</taxon>
        <taxon>Arthropoda</taxon>
        <taxon>Chelicerata</taxon>
        <taxon>Arachnida</taxon>
        <taxon>Araneae</taxon>
        <taxon>Araneomorphae</taxon>
        <taxon>Entelegynae</taxon>
        <taxon>Araneoidea</taxon>
        <taxon>Nephilidae</taxon>
        <taxon>Trichonephila</taxon>
    </lineage>
</organism>
<feature type="transmembrane region" description="Helical" evidence="6">
    <location>
        <begin position="504"/>
        <end position="521"/>
    </location>
</feature>
<dbReference type="InterPro" id="IPR051951">
    <property type="entry name" value="UNC-93_regulatory"/>
</dbReference>
<dbReference type="InterPro" id="IPR010291">
    <property type="entry name" value="Ion_channel_UNC-93"/>
</dbReference>
<evidence type="ECO:0000313" key="8">
    <source>
        <dbReference type="Proteomes" id="UP000887116"/>
    </source>
</evidence>